<dbReference type="Gene3D" id="2.60.120.260">
    <property type="entry name" value="Galactose-binding domain-like"/>
    <property type="match status" value="1"/>
</dbReference>
<dbReference type="Pfam" id="PF07695">
    <property type="entry name" value="7TMR-DISM_7TM"/>
    <property type="match status" value="1"/>
</dbReference>
<dbReference type="SUPFAM" id="SSF49785">
    <property type="entry name" value="Galactose-binding domain-like"/>
    <property type="match status" value="1"/>
</dbReference>
<keyword evidence="11" id="KW-0812">Transmembrane</keyword>
<dbReference type="OrthoDB" id="9809348at2"/>
<dbReference type="AlphaFoldDB" id="A0A3A1UNZ3"/>
<dbReference type="SUPFAM" id="SSF52172">
    <property type="entry name" value="CheY-like"/>
    <property type="match status" value="1"/>
</dbReference>
<dbReference type="InterPro" id="IPR011623">
    <property type="entry name" value="7TMR_DISM_rcpt_extracell_dom1"/>
</dbReference>
<evidence type="ECO:0000256" key="4">
    <source>
        <dbReference type="ARBA" id="ARBA00022553"/>
    </source>
</evidence>
<evidence type="ECO:0000256" key="3">
    <source>
        <dbReference type="ARBA" id="ARBA00012438"/>
    </source>
</evidence>
<accession>A0A3A1UNZ3</accession>
<gene>
    <name evidence="14" type="ORF">D3P08_21155</name>
</gene>
<keyword evidence="4 10" id="KW-0597">Phosphoprotein</keyword>
<feature type="transmembrane region" description="Helical" evidence="11">
    <location>
        <begin position="6"/>
        <end position="25"/>
    </location>
</feature>
<proteinExistence type="predicted"/>
<keyword evidence="11" id="KW-1133">Transmembrane helix</keyword>
<comment type="catalytic activity">
    <reaction evidence="1">
        <text>ATP + protein L-histidine = ADP + protein N-phospho-L-histidine.</text>
        <dbReference type="EC" id="2.7.13.3"/>
    </reaction>
</comment>
<dbReference type="InterPro" id="IPR003594">
    <property type="entry name" value="HATPase_dom"/>
</dbReference>
<dbReference type="Gene3D" id="3.30.565.10">
    <property type="entry name" value="Histidine kinase-like ATPase, C-terminal domain"/>
    <property type="match status" value="2"/>
</dbReference>
<feature type="transmembrane region" description="Helical" evidence="11">
    <location>
        <begin position="240"/>
        <end position="258"/>
    </location>
</feature>
<dbReference type="RefSeq" id="WP_119602113.1">
    <property type="nucleotide sequence ID" value="NZ_QXQA01000016.1"/>
</dbReference>
<dbReference type="Pfam" id="PF00512">
    <property type="entry name" value="HisKA"/>
    <property type="match status" value="1"/>
</dbReference>
<dbReference type="GO" id="GO:0009927">
    <property type="term" value="F:histidine phosphotransfer kinase activity"/>
    <property type="evidence" value="ECO:0007669"/>
    <property type="project" value="TreeGrafter"/>
</dbReference>
<evidence type="ECO:0000256" key="9">
    <source>
        <dbReference type="ARBA" id="ARBA00023012"/>
    </source>
</evidence>
<keyword evidence="15" id="KW-1185">Reference proteome</keyword>
<dbReference type="InterPro" id="IPR036890">
    <property type="entry name" value="HATPase_C_sf"/>
</dbReference>
<dbReference type="Gene3D" id="3.40.50.2300">
    <property type="match status" value="1"/>
</dbReference>
<feature type="transmembrane region" description="Helical" evidence="11">
    <location>
        <begin position="362"/>
        <end position="385"/>
    </location>
</feature>
<dbReference type="InterPro" id="IPR010559">
    <property type="entry name" value="Sig_transdc_His_kin_internal"/>
</dbReference>
<evidence type="ECO:0000256" key="11">
    <source>
        <dbReference type="SAM" id="Phobius"/>
    </source>
</evidence>
<dbReference type="Pfam" id="PF00072">
    <property type="entry name" value="Response_reg"/>
    <property type="match status" value="1"/>
</dbReference>
<evidence type="ECO:0000256" key="5">
    <source>
        <dbReference type="ARBA" id="ARBA00022679"/>
    </source>
</evidence>
<protein>
    <recommendedName>
        <fullName evidence="3">histidine kinase</fullName>
        <ecNumber evidence="3">2.7.13.3</ecNumber>
    </recommendedName>
</protein>
<dbReference type="EMBL" id="QXQA01000016">
    <property type="protein sequence ID" value="RIX50064.1"/>
    <property type="molecule type" value="Genomic_DNA"/>
</dbReference>
<dbReference type="EC" id="2.7.13.3" evidence="3"/>
<dbReference type="PANTHER" id="PTHR43047:SF71">
    <property type="entry name" value="HISTIDINE KINASE CONTAINING CHEY-HOMOLOGOUS RECEIVER DOMAIN-RELATED"/>
    <property type="match status" value="1"/>
</dbReference>
<reference evidence="14 15" key="1">
    <citation type="submission" date="2018-09" db="EMBL/GenBank/DDBJ databases">
        <title>Paenibacillus aracenensis nov. sp. isolated from a cave in southern Spain.</title>
        <authorList>
            <person name="Jurado V."/>
            <person name="Gutierrez-Patricio S."/>
            <person name="Gonzalez-Pimentel J.L."/>
            <person name="Miller A.Z."/>
            <person name="Laiz L."/>
            <person name="Saiz-Jimenez C."/>
        </authorList>
    </citation>
    <scope>NUCLEOTIDE SEQUENCE [LARGE SCALE GENOMIC DNA]</scope>
    <source>
        <strain evidence="14 15">DSM 22867</strain>
    </source>
</reference>
<keyword evidence="6" id="KW-0547">Nucleotide-binding</keyword>
<evidence type="ECO:0000259" key="13">
    <source>
        <dbReference type="PROSITE" id="PS50110"/>
    </source>
</evidence>
<feature type="transmembrane region" description="Helical" evidence="11">
    <location>
        <begin position="273"/>
        <end position="290"/>
    </location>
</feature>
<evidence type="ECO:0000256" key="10">
    <source>
        <dbReference type="PROSITE-ProRule" id="PRU00169"/>
    </source>
</evidence>
<dbReference type="Proteomes" id="UP000266482">
    <property type="component" value="Unassembled WGS sequence"/>
</dbReference>
<dbReference type="GO" id="GO:0005524">
    <property type="term" value="F:ATP binding"/>
    <property type="evidence" value="ECO:0007669"/>
    <property type="project" value="UniProtKB-KW"/>
</dbReference>
<dbReference type="InterPro" id="IPR036097">
    <property type="entry name" value="HisK_dim/P_sf"/>
</dbReference>
<feature type="transmembrane region" description="Helical" evidence="11">
    <location>
        <begin position="215"/>
        <end position="233"/>
    </location>
</feature>
<dbReference type="InterPro" id="IPR011006">
    <property type="entry name" value="CheY-like_superfamily"/>
</dbReference>
<dbReference type="SMART" id="SM00448">
    <property type="entry name" value="REC"/>
    <property type="match status" value="1"/>
</dbReference>
<evidence type="ECO:0000259" key="12">
    <source>
        <dbReference type="PROSITE" id="PS50109"/>
    </source>
</evidence>
<evidence type="ECO:0000313" key="14">
    <source>
        <dbReference type="EMBL" id="RIX50064.1"/>
    </source>
</evidence>
<feature type="transmembrane region" description="Helical" evidence="11">
    <location>
        <begin position="335"/>
        <end position="355"/>
    </location>
</feature>
<dbReference type="InterPro" id="IPR004358">
    <property type="entry name" value="Sig_transdc_His_kin-like_C"/>
</dbReference>
<dbReference type="Pfam" id="PF02518">
    <property type="entry name" value="HATPase_c"/>
    <property type="match status" value="2"/>
</dbReference>
<keyword evidence="9" id="KW-0902">Two-component regulatory system</keyword>
<feature type="transmembrane region" description="Helical" evidence="11">
    <location>
        <begin position="311"/>
        <end position="329"/>
    </location>
</feature>
<keyword evidence="7" id="KW-0418">Kinase</keyword>
<dbReference type="InterPro" id="IPR003661">
    <property type="entry name" value="HisK_dim/P_dom"/>
</dbReference>
<sequence length="1022" mass="113067">MEKRWVAVLAGFVLIYMIPLSLILGSMLKSNGVPKASDGRMDLTGWDFEGKGSVELSGDWEFYRGQLLTPDDFKGSSSKSLQQLTGYVQVPGKWNRDMEGKATGHATYRLIVELDSAEDVQKLYALHTNSIRLAHRIFFNGEEIGSSGRPGTSAGSTISGNVPYVAVGSAAKEAEIIVQIANYSYSSGGMIYPILFGDVPSVMKNRDRAMWMDHVAITGFAIPAFFFLLMYRLRKDERSLLHMGLFCTAALIYLLTHGQKLLAEWLPEMSYEMFMRIQLGSSAFAYYYLLRYTASSMQGSGYIRIIRAGKLASAAIIFMAVCLPTLWFSAMEGMILLYSLSMVGCVAYIMVRTFAGRREERLSLFLSLQSVLIVIAASLLEVFGASNQQMLIPYGMLIFVVTQAIMLARRFAATFQSAEHLSEKLLTLDGLKDQFMANTSHELRTPLHGMVNIAQSLTEGAAGSVNSEQEKQLKLIISTGKRLTSLINDILDFEKLKASQIQLNLAPVHLPSVVQSVVEVMEYVKGGKSITFVQEWPERLPLLHTDESRLRQMLYNLLGNAVKFTERGTIRIGAEVHRDEVVISVEDTGAGIPAHRLDSLFTAYDQAGDAMDWQYQGTGLGLYITRSLVELNGGRIWVETTEGSGSTFRFTIPSASGEATLSTDVRSGKESFDDPVVQAEQTALRMPASFGHHKVLVVDDDPVNRQILMNLLSVLSCEVTAVADGADALDALHSGPAFDLVMIDWMMPRMSGIELSRKIRARYSLYELPILMLTARSLQGDIQTAFSAGVNDYLTKPVDAEELRARTGTLIQLRKSVRDAFHAEIAFLQAQIKPHFLYNALNTIIATCPVSPDRAMELLVELSQYLRNSFDFHNREQLVPLAKELELVQAYLALEQARFEDRLQVVYELPDQCHALLPPLTIQPIVENAVRHGVMQKPQGGRVHIAVTDEPHELLVRVTDEGVGMPQAKADELLSEGRTSPGGVGMINIHKRLLSLYGAESGLKVASAPGQGTSVTFRIPKR</sequence>
<dbReference type="CDD" id="cd17546">
    <property type="entry name" value="REC_hyHK_CKI1_RcsC-like"/>
    <property type="match status" value="1"/>
</dbReference>
<dbReference type="InterPro" id="IPR008979">
    <property type="entry name" value="Galactose-bd-like_sf"/>
</dbReference>
<evidence type="ECO:0000256" key="7">
    <source>
        <dbReference type="ARBA" id="ARBA00022777"/>
    </source>
</evidence>
<name>A0A3A1UNZ3_9BACL</name>
<feature type="modified residue" description="4-aspartylphosphate" evidence="10">
    <location>
        <position position="744"/>
    </location>
</feature>
<dbReference type="CDD" id="cd16922">
    <property type="entry name" value="HATPase_EvgS-ArcB-TorS-like"/>
    <property type="match status" value="1"/>
</dbReference>
<dbReference type="GO" id="GO:0005886">
    <property type="term" value="C:plasma membrane"/>
    <property type="evidence" value="ECO:0007669"/>
    <property type="project" value="UniProtKB-SubCell"/>
</dbReference>
<comment type="caution">
    <text evidence="14">The sequence shown here is derived from an EMBL/GenBank/DDBJ whole genome shotgun (WGS) entry which is preliminary data.</text>
</comment>
<evidence type="ECO:0000256" key="2">
    <source>
        <dbReference type="ARBA" id="ARBA00004651"/>
    </source>
</evidence>
<dbReference type="InterPro" id="IPR005467">
    <property type="entry name" value="His_kinase_dom"/>
</dbReference>
<dbReference type="InterPro" id="IPR001789">
    <property type="entry name" value="Sig_transdc_resp-reg_receiver"/>
</dbReference>
<dbReference type="Gene3D" id="1.10.287.130">
    <property type="match status" value="1"/>
</dbReference>
<keyword evidence="11" id="KW-0472">Membrane</keyword>
<dbReference type="GO" id="GO:0000155">
    <property type="term" value="F:phosphorelay sensor kinase activity"/>
    <property type="evidence" value="ECO:0007669"/>
    <property type="project" value="InterPro"/>
</dbReference>
<dbReference type="CDD" id="cd00082">
    <property type="entry name" value="HisKA"/>
    <property type="match status" value="1"/>
</dbReference>
<evidence type="ECO:0000256" key="1">
    <source>
        <dbReference type="ARBA" id="ARBA00000085"/>
    </source>
</evidence>
<dbReference type="PROSITE" id="PS50110">
    <property type="entry name" value="RESPONSE_REGULATORY"/>
    <property type="match status" value="1"/>
</dbReference>
<feature type="domain" description="Response regulatory" evidence="13">
    <location>
        <begin position="694"/>
        <end position="811"/>
    </location>
</feature>
<dbReference type="SUPFAM" id="SSF47384">
    <property type="entry name" value="Homodimeric domain of signal transducing histidine kinase"/>
    <property type="match status" value="1"/>
</dbReference>
<feature type="domain" description="Histidine kinase" evidence="12">
    <location>
        <begin position="922"/>
        <end position="1022"/>
    </location>
</feature>
<organism evidence="14 15">
    <name type="scientific">Paenibacillus nanensis</name>
    <dbReference type="NCBI Taxonomy" id="393251"/>
    <lineage>
        <taxon>Bacteria</taxon>
        <taxon>Bacillati</taxon>
        <taxon>Bacillota</taxon>
        <taxon>Bacilli</taxon>
        <taxon>Bacillales</taxon>
        <taxon>Paenibacillaceae</taxon>
        <taxon>Paenibacillus</taxon>
    </lineage>
</organism>
<dbReference type="FunFam" id="3.30.565.10:FF:000006">
    <property type="entry name" value="Sensor histidine kinase WalK"/>
    <property type="match status" value="1"/>
</dbReference>
<comment type="subcellular location">
    <subcellularLocation>
        <location evidence="2">Cell membrane</location>
        <topology evidence="2">Multi-pass membrane protein</topology>
    </subcellularLocation>
</comment>
<dbReference type="PANTHER" id="PTHR43047">
    <property type="entry name" value="TWO-COMPONENT HISTIDINE PROTEIN KINASE"/>
    <property type="match status" value="1"/>
</dbReference>
<evidence type="ECO:0000313" key="15">
    <source>
        <dbReference type="Proteomes" id="UP000266482"/>
    </source>
</evidence>
<dbReference type="SMART" id="SM00387">
    <property type="entry name" value="HATPase_c"/>
    <property type="match status" value="2"/>
</dbReference>
<dbReference type="Pfam" id="PF06580">
    <property type="entry name" value="His_kinase"/>
    <property type="match status" value="1"/>
</dbReference>
<keyword evidence="8" id="KW-0067">ATP-binding</keyword>
<dbReference type="PROSITE" id="PS50109">
    <property type="entry name" value="HIS_KIN"/>
    <property type="match status" value="2"/>
</dbReference>
<evidence type="ECO:0000256" key="6">
    <source>
        <dbReference type="ARBA" id="ARBA00022741"/>
    </source>
</evidence>
<dbReference type="SMART" id="SM00388">
    <property type="entry name" value="HisKA"/>
    <property type="match status" value="1"/>
</dbReference>
<feature type="domain" description="Histidine kinase" evidence="12">
    <location>
        <begin position="438"/>
        <end position="656"/>
    </location>
</feature>
<dbReference type="SUPFAM" id="SSF55874">
    <property type="entry name" value="ATPase domain of HSP90 chaperone/DNA topoisomerase II/histidine kinase"/>
    <property type="match status" value="2"/>
</dbReference>
<evidence type="ECO:0000256" key="8">
    <source>
        <dbReference type="ARBA" id="ARBA00022840"/>
    </source>
</evidence>
<keyword evidence="5" id="KW-0808">Transferase</keyword>
<dbReference type="PRINTS" id="PR00344">
    <property type="entry name" value="BCTRLSENSOR"/>
</dbReference>